<evidence type="ECO:0000313" key="3">
    <source>
        <dbReference type="EnsemblMetazoa" id="LLOJ006741-PA"/>
    </source>
</evidence>
<dbReference type="PANTHER" id="PTHR12345">
    <property type="entry name" value="SYNTENIN RELATED"/>
    <property type="match status" value="1"/>
</dbReference>
<dbReference type="EMBL" id="AJWK01022384">
    <property type="status" value="NOT_ANNOTATED_CDS"/>
    <property type="molecule type" value="Genomic_DNA"/>
</dbReference>
<evidence type="ECO:0000256" key="2">
    <source>
        <dbReference type="SAM" id="MobiDB-lite"/>
    </source>
</evidence>
<dbReference type="GO" id="GO:0005737">
    <property type="term" value="C:cytoplasm"/>
    <property type="evidence" value="ECO:0007669"/>
    <property type="project" value="TreeGrafter"/>
</dbReference>
<keyword evidence="4" id="KW-1185">Reference proteome</keyword>
<feature type="region of interest" description="Disordered" evidence="2">
    <location>
        <begin position="353"/>
        <end position="386"/>
    </location>
</feature>
<dbReference type="AlphaFoldDB" id="A0A1B0GJU2"/>
<sequence>MDSSPRSALFREIHKNTWLKRITSDVKKLTVGAKRSEKFWVVFCVHDDFDALLEGYMEPRMAPSHSPEWTVSLQQTQHISHALVPLEQEYEFVITLSSDVVRFSASSEIMQEWVDTLRSKLREMKILSPRENIYSKLPEIRPPLLPTRDPTSPLPAPPPVPAALVPGIERIVPPTTVAVTTAANTTSGQNTPTTSAMSNTLTQNLIAMLSSPIANLRQHTDDAQASGSSPRVAATTSTATPSGSSLTNGCASPAKKAAAKPSAKNIYSKLPEIRPPLLPTRDPTSPLPAPPPVPAALVPGIERIVPPTTVAVTTAANTTSGQNTPTTSAMSNTLTQNLIAMLSSPIANLRQHTDDAQASGSSPRVAATTSTATPSGSSLTNGCASPAKKAAAKPSAKVQQSLAKTFTDNVLADPNTCPPSTSTTQDVSTEASTSSNGATIDDRESDCTSVESLPIVPEPIVIPRPQTSQKRRQSPSRASQDAAAEGRSSSSSPKTNVTIIQVTNTAKSPEVPSEGISLNVSPEDSPELSNEHQFKYNVKINPSSDTSNKEVPKKKEKVEISSVHIPSTSAVAGHYGKICNVTEGPKVTVTTTNSNFATNISVEATPVAQGSVYEQVFITTTTAAPVTVTTATDTRVVNLLATQARSASHSDIHVTQPKSPPEASSSGTPRKDKKSPQKVPSRPMLTRGVTEAVISRPSRIDKNALGRGRCAPNGEEATTSMPKTRPQAVGAASGQDQRKRSSSTSDAQQSSRTARPAANVGTSSSARGTQAPPFRPPPEGSSQNIGRLTLREQQVMHMRREMMHPGGFFKKVSGWKQKEHPMLYNALHVGDQLISVGGVTVGSAADANKLIRSSLGLYVELIIRRVPFGRCYAIRRDLDGQCLGLVRDCATVVDLVPNSLAARHGLPQKAQTCDGLSLTFWVLTEINGRPLNLFAKENEVKDRLNAVGRDISILVQPSDLVAKLKKQLKSLRSHKDYIVQ</sequence>
<dbReference type="GO" id="GO:0005886">
    <property type="term" value="C:plasma membrane"/>
    <property type="evidence" value="ECO:0007669"/>
    <property type="project" value="TreeGrafter"/>
</dbReference>
<dbReference type="EMBL" id="AJWK01022382">
    <property type="status" value="NOT_ANNOTATED_CDS"/>
    <property type="molecule type" value="Genomic_DNA"/>
</dbReference>
<feature type="compositionally biased region" description="Low complexity" evidence="2">
    <location>
        <begin position="742"/>
        <end position="754"/>
    </location>
</feature>
<organism evidence="3 4">
    <name type="scientific">Lutzomyia longipalpis</name>
    <name type="common">Sand fly</name>
    <dbReference type="NCBI Taxonomy" id="7200"/>
    <lineage>
        <taxon>Eukaryota</taxon>
        <taxon>Metazoa</taxon>
        <taxon>Ecdysozoa</taxon>
        <taxon>Arthropoda</taxon>
        <taxon>Hexapoda</taxon>
        <taxon>Insecta</taxon>
        <taxon>Pterygota</taxon>
        <taxon>Neoptera</taxon>
        <taxon>Endopterygota</taxon>
        <taxon>Diptera</taxon>
        <taxon>Nematocera</taxon>
        <taxon>Psychodoidea</taxon>
        <taxon>Psychodidae</taxon>
        <taxon>Lutzomyia</taxon>
        <taxon>Lutzomyia</taxon>
    </lineage>
</organism>
<keyword evidence="1" id="KW-0677">Repeat</keyword>
<evidence type="ECO:0000256" key="1">
    <source>
        <dbReference type="ARBA" id="ARBA00022737"/>
    </source>
</evidence>
<name>A0A1B0GJU2_LUTLO</name>
<dbReference type="InterPro" id="IPR036034">
    <property type="entry name" value="PDZ_sf"/>
</dbReference>
<evidence type="ECO:0000313" key="4">
    <source>
        <dbReference type="Proteomes" id="UP000092461"/>
    </source>
</evidence>
<feature type="region of interest" description="Disordered" evidence="2">
    <location>
        <begin position="220"/>
        <end position="294"/>
    </location>
</feature>
<protein>
    <submittedName>
        <fullName evidence="3">Uncharacterized protein</fullName>
    </submittedName>
</protein>
<feature type="compositionally biased region" description="Pro residues" evidence="2">
    <location>
        <begin position="285"/>
        <end position="294"/>
    </location>
</feature>
<feature type="compositionally biased region" description="Polar residues" evidence="2">
    <location>
        <begin position="418"/>
        <end position="438"/>
    </location>
</feature>
<dbReference type="InterPro" id="IPR051230">
    <property type="entry name" value="APP-Binding"/>
</dbReference>
<feature type="compositionally biased region" description="Polar residues" evidence="2">
    <location>
        <begin position="487"/>
        <end position="507"/>
    </location>
</feature>
<dbReference type="SUPFAM" id="SSF50729">
    <property type="entry name" value="PH domain-like"/>
    <property type="match status" value="1"/>
</dbReference>
<dbReference type="EnsemblMetazoa" id="LLOJ006741-RA">
    <property type="protein sequence ID" value="LLOJ006741-PA"/>
    <property type="gene ID" value="LLOJ006741"/>
</dbReference>
<dbReference type="PANTHER" id="PTHR12345:SF11">
    <property type="entry name" value="FI13065P"/>
    <property type="match status" value="1"/>
</dbReference>
<feature type="compositionally biased region" description="Low complexity" evidence="2">
    <location>
        <begin position="228"/>
        <end position="264"/>
    </location>
</feature>
<feature type="region of interest" description="Disordered" evidence="2">
    <location>
        <begin position="645"/>
        <end position="786"/>
    </location>
</feature>
<dbReference type="Proteomes" id="UP000092461">
    <property type="component" value="Unassembled WGS sequence"/>
</dbReference>
<accession>A0A1B0GJU2</accession>
<feature type="compositionally biased region" description="Low complexity" evidence="2">
    <location>
        <begin position="361"/>
        <end position="386"/>
    </location>
</feature>
<dbReference type="EMBL" id="AJWK01022383">
    <property type="status" value="NOT_ANNOTATED_CDS"/>
    <property type="molecule type" value="Genomic_DNA"/>
</dbReference>
<feature type="region of interest" description="Disordered" evidence="2">
    <location>
        <begin position="409"/>
        <end position="530"/>
    </location>
</feature>
<dbReference type="SUPFAM" id="SSF50156">
    <property type="entry name" value="PDZ domain-like"/>
    <property type="match status" value="1"/>
</dbReference>
<reference evidence="3" key="1">
    <citation type="submission" date="2020-05" db="UniProtKB">
        <authorList>
            <consortium name="EnsemblMetazoa"/>
        </authorList>
    </citation>
    <scope>IDENTIFICATION</scope>
    <source>
        <strain evidence="3">Jacobina</strain>
    </source>
</reference>
<dbReference type="VEuPathDB" id="VectorBase:LLONM1_011446"/>
<proteinExistence type="predicted"/>
<dbReference type="VEuPathDB" id="VectorBase:LLOJ006741"/>